<keyword evidence="3" id="KW-0012">Acyltransferase</keyword>
<keyword evidence="1" id="KW-0812">Transmembrane</keyword>
<dbReference type="GO" id="GO:0016746">
    <property type="term" value="F:acyltransferase activity"/>
    <property type="evidence" value="ECO:0007669"/>
    <property type="project" value="UniProtKB-KW"/>
</dbReference>
<dbReference type="PANTHER" id="PTHR23028">
    <property type="entry name" value="ACETYLTRANSFERASE"/>
    <property type="match status" value="1"/>
</dbReference>
<feature type="transmembrane region" description="Helical" evidence="1">
    <location>
        <begin position="285"/>
        <end position="303"/>
    </location>
</feature>
<feature type="transmembrane region" description="Helical" evidence="1">
    <location>
        <begin position="90"/>
        <end position="107"/>
    </location>
</feature>
<feature type="transmembrane region" description="Helical" evidence="1">
    <location>
        <begin position="254"/>
        <end position="273"/>
    </location>
</feature>
<feature type="transmembrane region" description="Helical" evidence="1">
    <location>
        <begin position="151"/>
        <end position="177"/>
    </location>
</feature>
<reference evidence="4" key="1">
    <citation type="journal article" date="2019" name="Int. J. Syst. Evol. Microbiol.">
        <title>The Global Catalogue of Microorganisms (GCM) 10K type strain sequencing project: providing services to taxonomists for standard genome sequencing and annotation.</title>
        <authorList>
            <consortium name="The Broad Institute Genomics Platform"/>
            <consortium name="The Broad Institute Genome Sequencing Center for Infectious Disease"/>
            <person name="Wu L."/>
            <person name="Ma J."/>
        </authorList>
    </citation>
    <scope>NUCLEOTIDE SEQUENCE [LARGE SCALE GENOMIC DNA]</scope>
    <source>
        <strain evidence="4">KCTC 52039</strain>
    </source>
</reference>
<dbReference type="RefSeq" id="WP_380071703.1">
    <property type="nucleotide sequence ID" value="NZ_JBHRTO010000001.1"/>
</dbReference>
<feature type="transmembrane region" description="Helical" evidence="1">
    <location>
        <begin position="197"/>
        <end position="213"/>
    </location>
</feature>
<protein>
    <submittedName>
        <fullName evidence="3">Acyltransferase family protein</fullName>
        <ecNumber evidence="3">2.3.-.-</ecNumber>
    </submittedName>
</protein>
<keyword evidence="4" id="KW-1185">Reference proteome</keyword>
<feature type="transmembrane region" description="Helical" evidence="1">
    <location>
        <begin position="225"/>
        <end position="242"/>
    </location>
</feature>
<dbReference type="PANTHER" id="PTHR23028:SF131">
    <property type="entry name" value="BLR2367 PROTEIN"/>
    <property type="match status" value="1"/>
</dbReference>
<keyword evidence="1" id="KW-0472">Membrane</keyword>
<evidence type="ECO:0000256" key="1">
    <source>
        <dbReference type="SAM" id="Phobius"/>
    </source>
</evidence>
<dbReference type="EMBL" id="JBHRTO010000001">
    <property type="protein sequence ID" value="MFC3180070.1"/>
    <property type="molecule type" value="Genomic_DNA"/>
</dbReference>
<accession>A0ABV7IUY8</accession>
<keyword evidence="1" id="KW-1133">Transmembrane helix</keyword>
<sequence length="357" mass="40285">MIASESQGRYRSLQILRAVAAWMVFYHHFMQMYYNFEFETVTGYFFATFGGFGVDLFFVLSGFVMYFSAKNPHQTARDFIADRILRITPAYWLYTIATIICIYLFPIEFQFTGANIASVLYSMFFIPHSNPSGIGVFPTLTVGWTLNYEMFFYAILALSLLISKKFALTICAAILLLLPAVYPKDIAFSEIASSHRLHAFLMGLIIASLISAGRRFGEMSCKSRIALVLITGSTATAIAFIAQDGSAKRTALAGLLVCLTLLTEPIARLRFFVIEFLIKLGDASYSTYLVHTLVIGIILHFSGAPSDQFSIWLTIAAISLCIYLVSNASYTWIERNKYLSRRKRPYNSRRHLTEKVL</sequence>
<comment type="caution">
    <text evidence="3">The sequence shown here is derived from an EMBL/GenBank/DDBJ whole genome shotgun (WGS) entry which is preliminary data.</text>
</comment>
<feature type="transmembrane region" description="Helical" evidence="1">
    <location>
        <begin position="309"/>
        <end position="333"/>
    </location>
</feature>
<name>A0ABV7IUY8_9RHOB</name>
<feature type="transmembrane region" description="Helical" evidence="1">
    <location>
        <begin position="41"/>
        <end position="69"/>
    </location>
</feature>
<dbReference type="Pfam" id="PF01757">
    <property type="entry name" value="Acyl_transf_3"/>
    <property type="match status" value="1"/>
</dbReference>
<evidence type="ECO:0000313" key="4">
    <source>
        <dbReference type="Proteomes" id="UP001595547"/>
    </source>
</evidence>
<gene>
    <name evidence="3" type="ORF">ACFOGH_03625</name>
</gene>
<feature type="transmembrane region" description="Helical" evidence="1">
    <location>
        <begin position="12"/>
        <end position="29"/>
    </location>
</feature>
<proteinExistence type="predicted"/>
<dbReference type="Proteomes" id="UP001595547">
    <property type="component" value="Unassembled WGS sequence"/>
</dbReference>
<feature type="transmembrane region" description="Helical" evidence="1">
    <location>
        <begin position="119"/>
        <end position="144"/>
    </location>
</feature>
<organism evidence="3 4">
    <name type="scientific">Cypionkella sinensis</name>
    <dbReference type="NCBI Taxonomy" id="1756043"/>
    <lineage>
        <taxon>Bacteria</taxon>
        <taxon>Pseudomonadati</taxon>
        <taxon>Pseudomonadota</taxon>
        <taxon>Alphaproteobacteria</taxon>
        <taxon>Rhodobacterales</taxon>
        <taxon>Paracoccaceae</taxon>
        <taxon>Cypionkella</taxon>
    </lineage>
</organism>
<dbReference type="InterPro" id="IPR002656">
    <property type="entry name" value="Acyl_transf_3_dom"/>
</dbReference>
<dbReference type="EC" id="2.3.-.-" evidence="3"/>
<dbReference type="InterPro" id="IPR050879">
    <property type="entry name" value="Acyltransferase_3"/>
</dbReference>
<feature type="domain" description="Acyltransferase 3" evidence="2">
    <location>
        <begin position="12"/>
        <end position="322"/>
    </location>
</feature>
<evidence type="ECO:0000259" key="2">
    <source>
        <dbReference type="Pfam" id="PF01757"/>
    </source>
</evidence>
<evidence type="ECO:0000313" key="3">
    <source>
        <dbReference type="EMBL" id="MFC3180070.1"/>
    </source>
</evidence>
<keyword evidence="3" id="KW-0808">Transferase</keyword>